<evidence type="ECO:0000256" key="4">
    <source>
        <dbReference type="ARBA" id="ARBA00022737"/>
    </source>
</evidence>
<keyword evidence="5" id="KW-0325">Glycoprotein</keyword>
<name>A0AAV8SKF7_9ROSI</name>
<evidence type="ECO:0000256" key="5">
    <source>
        <dbReference type="ARBA" id="ARBA00023180"/>
    </source>
</evidence>
<protein>
    <recommendedName>
        <fullName evidence="8">Gnk2-homologous domain-containing protein</fullName>
    </recommendedName>
</protein>
<evidence type="ECO:0000259" key="8">
    <source>
        <dbReference type="PROSITE" id="PS51473"/>
    </source>
</evidence>
<comment type="subcellular location">
    <subcellularLocation>
        <location evidence="1">Secreted</location>
    </subcellularLocation>
</comment>
<dbReference type="InterPro" id="IPR050581">
    <property type="entry name" value="CRR_secretory_protein"/>
</dbReference>
<accession>A0AAV8SKF7</accession>
<dbReference type="InterPro" id="IPR002902">
    <property type="entry name" value="GNK2"/>
</dbReference>
<proteinExistence type="inferred from homology"/>
<evidence type="ECO:0000256" key="7">
    <source>
        <dbReference type="SAM" id="SignalP"/>
    </source>
</evidence>
<dbReference type="PROSITE" id="PS51473">
    <property type="entry name" value="GNK2"/>
    <property type="match status" value="2"/>
</dbReference>
<organism evidence="9 10">
    <name type="scientific">Erythroxylum novogranatense</name>
    <dbReference type="NCBI Taxonomy" id="1862640"/>
    <lineage>
        <taxon>Eukaryota</taxon>
        <taxon>Viridiplantae</taxon>
        <taxon>Streptophyta</taxon>
        <taxon>Embryophyta</taxon>
        <taxon>Tracheophyta</taxon>
        <taxon>Spermatophyta</taxon>
        <taxon>Magnoliopsida</taxon>
        <taxon>eudicotyledons</taxon>
        <taxon>Gunneridae</taxon>
        <taxon>Pentapetalae</taxon>
        <taxon>rosids</taxon>
        <taxon>fabids</taxon>
        <taxon>Malpighiales</taxon>
        <taxon>Erythroxylaceae</taxon>
        <taxon>Erythroxylum</taxon>
    </lineage>
</organism>
<sequence>MSSFYLLAFALLLPAVLGHNAIQHDCSVFNFYGISPYKSNLKDLMSCLLDQTPATGFVTYTVGSFPNRVYGLALCRGDIQAKDCGTCITEATREIQNLCPSSRSAIMWYDNCMIRYSPVEFSGSVDYKHYYHKYNVYNKIKYRAYFVERRNMFLRELVRQVDANPKLYATAEMEFGSSTFYGLVQCTRDLSRAECKRCLNTAIRMYRKSGDDMATGWFGFRSCNLRYETYPFCEDLSKWNSNLMNKFGRKST</sequence>
<dbReference type="InterPro" id="IPR038408">
    <property type="entry name" value="GNK2_sf"/>
</dbReference>
<keyword evidence="2" id="KW-0964">Secreted</keyword>
<keyword evidence="3 7" id="KW-0732">Signal</keyword>
<keyword evidence="4" id="KW-0677">Repeat</keyword>
<dbReference type="Pfam" id="PF01657">
    <property type="entry name" value="Stress-antifung"/>
    <property type="match status" value="2"/>
</dbReference>
<evidence type="ECO:0000313" key="10">
    <source>
        <dbReference type="Proteomes" id="UP001159364"/>
    </source>
</evidence>
<dbReference type="Gene3D" id="3.30.430.20">
    <property type="entry name" value="Gnk2 domain, C-X8-C-X2-C motif"/>
    <property type="match status" value="2"/>
</dbReference>
<feature type="signal peptide" evidence="7">
    <location>
        <begin position="1"/>
        <end position="18"/>
    </location>
</feature>
<dbReference type="PANTHER" id="PTHR32411">
    <property type="entry name" value="CYSTEINE-RICH REPEAT SECRETORY PROTEIN 38-RELATED"/>
    <property type="match status" value="1"/>
</dbReference>
<keyword evidence="10" id="KW-1185">Reference proteome</keyword>
<feature type="domain" description="Gnk2-homologous" evidence="8">
    <location>
        <begin position="127"/>
        <end position="232"/>
    </location>
</feature>
<evidence type="ECO:0000256" key="6">
    <source>
        <dbReference type="ARBA" id="ARBA00038515"/>
    </source>
</evidence>
<reference evidence="9 10" key="1">
    <citation type="submission" date="2021-09" db="EMBL/GenBank/DDBJ databases">
        <title>Genomic insights and catalytic innovation underlie evolution of tropane alkaloids biosynthesis.</title>
        <authorList>
            <person name="Wang Y.-J."/>
            <person name="Tian T."/>
            <person name="Huang J.-P."/>
            <person name="Huang S.-X."/>
        </authorList>
    </citation>
    <scope>NUCLEOTIDE SEQUENCE [LARGE SCALE GENOMIC DNA]</scope>
    <source>
        <strain evidence="9">KIB-2018</strain>
        <tissue evidence="9">Leaf</tissue>
    </source>
</reference>
<feature type="chain" id="PRO_5043933702" description="Gnk2-homologous domain-containing protein" evidence="7">
    <location>
        <begin position="19"/>
        <end position="252"/>
    </location>
</feature>
<dbReference type="Proteomes" id="UP001159364">
    <property type="component" value="Linkage Group LG10"/>
</dbReference>
<dbReference type="CDD" id="cd23509">
    <property type="entry name" value="Gnk2-like"/>
    <property type="match status" value="2"/>
</dbReference>
<dbReference type="GO" id="GO:0005576">
    <property type="term" value="C:extracellular region"/>
    <property type="evidence" value="ECO:0007669"/>
    <property type="project" value="UniProtKB-SubCell"/>
</dbReference>
<feature type="domain" description="Gnk2-homologous" evidence="8">
    <location>
        <begin position="19"/>
        <end position="121"/>
    </location>
</feature>
<evidence type="ECO:0000256" key="3">
    <source>
        <dbReference type="ARBA" id="ARBA00022729"/>
    </source>
</evidence>
<comment type="similarity">
    <text evidence="6">Belongs to the cysteine-rich repeat secretory protein family.</text>
</comment>
<dbReference type="PANTHER" id="PTHR32411:SF43">
    <property type="entry name" value="CYSTEINE-RICH REPEAT SECRETORY PROTEIN 38"/>
    <property type="match status" value="1"/>
</dbReference>
<dbReference type="AlphaFoldDB" id="A0AAV8SKF7"/>
<comment type="caution">
    <text evidence="9">The sequence shown here is derived from an EMBL/GenBank/DDBJ whole genome shotgun (WGS) entry which is preliminary data.</text>
</comment>
<evidence type="ECO:0000256" key="2">
    <source>
        <dbReference type="ARBA" id="ARBA00022525"/>
    </source>
</evidence>
<evidence type="ECO:0000256" key="1">
    <source>
        <dbReference type="ARBA" id="ARBA00004613"/>
    </source>
</evidence>
<evidence type="ECO:0000313" key="9">
    <source>
        <dbReference type="EMBL" id="KAJ8752710.1"/>
    </source>
</evidence>
<dbReference type="EMBL" id="JAIWQS010000010">
    <property type="protein sequence ID" value="KAJ8752710.1"/>
    <property type="molecule type" value="Genomic_DNA"/>
</dbReference>
<dbReference type="FunFam" id="3.30.430.20:FF:000009">
    <property type="entry name" value="Cysteine-rich receptor-like protein kinase 28"/>
    <property type="match status" value="1"/>
</dbReference>
<gene>
    <name evidence="9" type="ORF">K2173_007020</name>
</gene>